<evidence type="ECO:0000313" key="1">
    <source>
        <dbReference type="EMBL" id="OXU17974.1"/>
    </source>
</evidence>
<accession>A0A232EI09</accession>
<dbReference type="AlphaFoldDB" id="A0A232EI09"/>
<protein>
    <submittedName>
        <fullName evidence="1">Uncharacterized protein</fullName>
    </submittedName>
</protein>
<sequence>MIVAERSTLLLDIFMHSVYNNNAICHSSSQVEKKFAETWTRVHKNSKQQRGPRRNDRRWHMKTESSICLSGGWGDILV</sequence>
<gene>
    <name evidence="1" type="ORF">TSAR_004172</name>
</gene>
<reference evidence="1 2" key="1">
    <citation type="journal article" date="2017" name="Curr. Biol.">
        <title>The Evolution of Venom by Co-option of Single-Copy Genes.</title>
        <authorList>
            <person name="Martinson E.O."/>
            <person name="Mrinalini"/>
            <person name="Kelkar Y.D."/>
            <person name="Chang C.H."/>
            <person name="Werren J.H."/>
        </authorList>
    </citation>
    <scope>NUCLEOTIDE SEQUENCE [LARGE SCALE GENOMIC DNA]</scope>
    <source>
        <strain evidence="1 2">Alberta</strain>
        <tissue evidence="1">Whole body</tissue>
    </source>
</reference>
<keyword evidence="2" id="KW-1185">Reference proteome</keyword>
<evidence type="ECO:0000313" key="2">
    <source>
        <dbReference type="Proteomes" id="UP000215335"/>
    </source>
</evidence>
<organism evidence="1 2">
    <name type="scientific">Trichomalopsis sarcophagae</name>
    <dbReference type="NCBI Taxonomy" id="543379"/>
    <lineage>
        <taxon>Eukaryota</taxon>
        <taxon>Metazoa</taxon>
        <taxon>Ecdysozoa</taxon>
        <taxon>Arthropoda</taxon>
        <taxon>Hexapoda</taxon>
        <taxon>Insecta</taxon>
        <taxon>Pterygota</taxon>
        <taxon>Neoptera</taxon>
        <taxon>Endopterygota</taxon>
        <taxon>Hymenoptera</taxon>
        <taxon>Apocrita</taxon>
        <taxon>Proctotrupomorpha</taxon>
        <taxon>Chalcidoidea</taxon>
        <taxon>Pteromalidae</taxon>
        <taxon>Pteromalinae</taxon>
        <taxon>Trichomalopsis</taxon>
    </lineage>
</organism>
<name>A0A232EI09_9HYME</name>
<proteinExistence type="predicted"/>
<comment type="caution">
    <text evidence="1">The sequence shown here is derived from an EMBL/GenBank/DDBJ whole genome shotgun (WGS) entry which is preliminary data.</text>
</comment>
<dbReference type="EMBL" id="NNAY01004382">
    <property type="protein sequence ID" value="OXU17974.1"/>
    <property type="molecule type" value="Genomic_DNA"/>
</dbReference>
<dbReference type="Proteomes" id="UP000215335">
    <property type="component" value="Unassembled WGS sequence"/>
</dbReference>